<accession>A0ABD1YHW1</accession>
<organism evidence="1 2">
    <name type="scientific">Riccia fluitans</name>
    <dbReference type="NCBI Taxonomy" id="41844"/>
    <lineage>
        <taxon>Eukaryota</taxon>
        <taxon>Viridiplantae</taxon>
        <taxon>Streptophyta</taxon>
        <taxon>Embryophyta</taxon>
        <taxon>Marchantiophyta</taxon>
        <taxon>Marchantiopsida</taxon>
        <taxon>Marchantiidae</taxon>
        <taxon>Marchantiales</taxon>
        <taxon>Ricciaceae</taxon>
        <taxon>Riccia</taxon>
    </lineage>
</organism>
<dbReference type="EMBL" id="JBHFFA010000004">
    <property type="protein sequence ID" value="KAL2629984.1"/>
    <property type="molecule type" value="Genomic_DNA"/>
</dbReference>
<evidence type="ECO:0000313" key="2">
    <source>
        <dbReference type="Proteomes" id="UP001605036"/>
    </source>
</evidence>
<protein>
    <submittedName>
        <fullName evidence="1">Uncharacterized protein</fullName>
    </submittedName>
</protein>
<dbReference type="Proteomes" id="UP001605036">
    <property type="component" value="Unassembled WGS sequence"/>
</dbReference>
<proteinExistence type="predicted"/>
<evidence type="ECO:0000313" key="1">
    <source>
        <dbReference type="EMBL" id="KAL2629984.1"/>
    </source>
</evidence>
<name>A0ABD1YHW1_9MARC</name>
<comment type="caution">
    <text evidence="1">The sequence shown here is derived from an EMBL/GenBank/DDBJ whole genome shotgun (WGS) entry which is preliminary data.</text>
</comment>
<sequence length="91" mass="10061">MTYGQKIYIRIPVMEYKGSVQMLCYRIKYDKIYGNFHNSPPQAKPSPVLAKPSPMEANCGEGLQALAKVCPHWQTIYGNLANGGEDSPALA</sequence>
<reference evidence="1 2" key="1">
    <citation type="submission" date="2024-09" db="EMBL/GenBank/DDBJ databases">
        <title>Chromosome-scale assembly of Riccia fluitans.</title>
        <authorList>
            <person name="Paukszto L."/>
            <person name="Sawicki J."/>
            <person name="Karawczyk K."/>
            <person name="Piernik-Szablinska J."/>
            <person name="Szczecinska M."/>
            <person name="Mazdziarz M."/>
        </authorList>
    </citation>
    <scope>NUCLEOTIDE SEQUENCE [LARGE SCALE GENOMIC DNA]</scope>
    <source>
        <strain evidence="1">Rf_01</strain>
        <tissue evidence="1">Aerial parts of the thallus</tissue>
    </source>
</reference>
<keyword evidence="2" id="KW-1185">Reference proteome</keyword>
<gene>
    <name evidence="1" type="ORF">R1flu_014670</name>
</gene>
<dbReference type="AlphaFoldDB" id="A0ABD1YHW1"/>